<dbReference type="PANTHER" id="PTHR24348">
    <property type="entry name" value="SERINE/THREONINE-PROTEIN KINASE UNC-51-RELATED"/>
    <property type="match status" value="1"/>
</dbReference>
<feature type="compositionally biased region" description="Low complexity" evidence="4">
    <location>
        <begin position="501"/>
        <end position="510"/>
    </location>
</feature>
<evidence type="ECO:0000313" key="7">
    <source>
        <dbReference type="Proteomes" id="UP000800092"/>
    </source>
</evidence>
<protein>
    <recommendedName>
        <fullName evidence="3">Autophagy-related protein 1</fullName>
    </recommendedName>
</protein>
<organism evidence="6 7">
    <name type="scientific">Viridothelium virens</name>
    <name type="common">Speckled blister lichen</name>
    <name type="synonym">Trypethelium virens</name>
    <dbReference type="NCBI Taxonomy" id="1048519"/>
    <lineage>
        <taxon>Eukaryota</taxon>
        <taxon>Fungi</taxon>
        <taxon>Dikarya</taxon>
        <taxon>Ascomycota</taxon>
        <taxon>Pezizomycotina</taxon>
        <taxon>Dothideomycetes</taxon>
        <taxon>Dothideomycetes incertae sedis</taxon>
        <taxon>Trypetheliales</taxon>
        <taxon>Trypetheliaceae</taxon>
        <taxon>Viridothelium</taxon>
    </lineage>
</organism>
<dbReference type="PROSITE" id="PS50011">
    <property type="entry name" value="PROTEIN_KINASE_DOM"/>
    <property type="match status" value="1"/>
</dbReference>
<accession>A0A6A6GVU5</accession>
<evidence type="ECO:0000259" key="5">
    <source>
        <dbReference type="PROSITE" id="PS50011"/>
    </source>
</evidence>
<feature type="compositionally biased region" description="Polar residues" evidence="4">
    <location>
        <begin position="472"/>
        <end position="481"/>
    </location>
</feature>
<proteinExistence type="predicted"/>
<evidence type="ECO:0000313" key="6">
    <source>
        <dbReference type="EMBL" id="KAF2229896.1"/>
    </source>
</evidence>
<dbReference type="EMBL" id="ML991851">
    <property type="protein sequence ID" value="KAF2229896.1"/>
    <property type="molecule type" value="Genomic_DNA"/>
</dbReference>
<feature type="domain" description="Protein kinase" evidence="5">
    <location>
        <begin position="18"/>
        <end position="278"/>
    </location>
</feature>
<evidence type="ECO:0000256" key="3">
    <source>
        <dbReference type="ARBA" id="ARBA00030237"/>
    </source>
</evidence>
<dbReference type="AlphaFoldDB" id="A0A6A6GVU5"/>
<dbReference type="GO" id="GO:0034045">
    <property type="term" value="C:phagophore assembly site membrane"/>
    <property type="evidence" value="ECO:0007669"/>
    <property type="project" value="UniProtKB-SubCell"/>
</dbReference>
<name>A0A6A6GVU5_VIRVR</name>
<dbReference type="InterPro" id="IPR000719">
    <property type="entry name" value="Prot_kinase_dom"/>
</dbReference>
<sequence>MECMRNHFTEGVMLDGRFETISPLNHGSFGMVFVAKDHLTGETVAVKCLTKPSAANGCPNGIAVDDRSEELAVHTRIGSHFNIVNLIHHFETDSHYYLVLEFCPNGDLYEAIRLGRGPLETEHVRDFMLQLVDAIEYMHSKGVYHRDIKPENILLTQSGSMKLGDFGLATSEEWSYESAVGSDRYMAPEQHEASSSGYSPAKADIWAIGICLLNILFSRNPFARPTTSDPLYADFATDKQSLFDVFPNMSQDTFEVLVHCLAIDPASRSLAAVRHAIRRVVSFTTDDESLDEFCTDGREVIPATANREPLRTPSISSPSLDPSGAFPWAQALRLSPQKPARALSVIEDSEGYTEDLFPESDRPSSDFSSLKPDSASIASIVDSGLGVSLKSVDVPTPVPQQQPLEFNRSKPVPISGSLPNRSFGAISSVFGNDKAMVSKSWSDLYDEEEEEQEMALESSLKSRVMSHVRKLSITSESTGRSTPRGGLSEVKNPSTVHNSRNRSPPSWRPSEGYKSEHTGFVFDEHYEGSTPRYSPPSKRSIMDKWAALGDRRRGNTPGSPLPEAKRSRTNARNWKPSFGFGIGKGLLHDDGNDNGVMDQRKGTLDWSLNKDWRRKSPAKTTSPRRRKHEGEIGDLEWVGGWNDLHL</sequence>
<dbReference type="GO" id="GO:0010506">
    <property type="term" value="P:regulation of autophagy"/>
    <property type="evidence" value="ECO:0007669"/>
    <property type="project" value="InterPro"/>
</dbReference>
<dbReference type="Gene3D" id="1.10.510.10">
    <property type="entry name" value="Transferase(Phosphotransferase) domain 1"/>
    <property type="match status" value="1"/>
</dbReference>
<dbReference type="Pfam" id="PF00069">
    <property type="entry name" value="Pkinase"/>
    <property type="match status" value="1"/>
</dbReference>
<evidence type="ECO:0000256" key="2">
    <source>
        <dbReference type="ARBA" id="ARBA00023006"/>
    </source>
</evidence>
<keyword evidence="2" id="KW-0072">Autophagy</keyword>
<dbReference type="InterPro" id="IPR045269">
    <property type="entry name" value="Atg1-like"/>
</dbReference>
<dbReference type="SUPFAM" id="SSF56112">
    <property type="entry name" value="Protein kinase-like (PK-like)"/>
    <property type="match status" value="1"/>
</dbReference>
<keyword evidence="7" id="KW-1185">Reference proteome</keyword>
<comment type="subcellular location">
    <subcellularLocation>
        <location evidence="1">Preautophagosomal structure membrane</location>
        <topology evidence="1">Peripheral membrane protein</topology>
    </subcellularLocation>
</comment>
<dbReference type="CDD" id="cd13993">
    <property type="entry name" value="STKc_Pat1_like"/>
    <property type="match status" value="1"/>
</dbReference>
<feature type="region of interest" description="Disordered" evidence="4">
    <location>
        <begin position="612"/>
        <end position="631"/>
    </location>
</feature>
<keyword evidence="6" id="KW-0808">Transferase</keyword>
<dbReference type="FunFam" id="1.10.510.10:FF:000693">
    <property type="entry name" value="Serine/threonine protein kinase, putative"/>
    <property type="match status" value="1"/>
</dbReference>
<reference evidence="6" key="1">
    <citation type="journal article" date="2020" name="Stud. Mycol.">
        <title>101 Dothideomycetes genomes: a test case for predicting lifestyles and emergence of pathogens.</title>
        <authorList>
            <person name="Haridas S."/>
            <person name="Albert R."/>
            <person name="Binder M."/>
            <person name="Bloem J."/>
            <person name="Labutti K."/>
            <person name="Salamov A."/>
            <person name="Andreopoulos B."/>
            <person name="Baker S."/>
            <person name="Barry K."/>
            <person name="Bills G."/>
            <person name="Bluhm B."/>
            <person name="Cannon C."/>
            <person name="Castanera R."/>
            <person name="Culley D."/>
            <person name="Daum C."/>
            <person name="Ezra D."/>
            <person name="Gonzalez J."/>
            <person name="Henrissat B."/>
            <person name="Kuo A."/>
            <person name="Liang C."/>
            <person name="Lipzen A."/>
            <person name="Lutzoni F."/>
            <person name="Magnuson J."/>
            <person name="Mondo S."/>
            <person name="Nolan M."/>
            <person name="Ohm R."/>
            <person name="Pangilinan J."/>
            <person name="Park H.-J."/>
            <person name="Ramirez L."/>
            <person name="Alfaro M."/>
            <person name="Sun H."/>
            <person name="Tritt A."/>
            <person name="Yoshinaga Y."/>
            <person name="Zwiers L.-H."/>
            <person name="Turgeon B."/>
            <person name="Goodwin S."/>
            <person name="Spatafora J."/>
            <person name="Crous P."/>
            <person name="Grigoriev I."/>
        </authorList>
    </citation>
    <scope>NUCLEOTIDE SEQUENCE</scope>
    <source>
        <strain evidence="6">Tuck. ex Michener</strain>
    </source>
</reference>
<dbReference type="PROSITE" id="PS00108">
    <property type="entry name" value="PROTEIN_KINASE_ST"/>
    <property type="match status" value="1"/>
</dbReference>
<dbReference type="InterPro" id="IPR008271">
    <property type="entry name" value="Ser/Thr_kinase_AS"/>
</dbReference>
<dbReference type="GO" id="GO:0004674">
    <property type="term" value="F:protein serine/threonine kinase activity"/>
    <property type="evidence" value="ECO:0007669"/>
    <property type="project" value="InterPro"/>
</dbReference>
<feature type="region of interest" description="Disordered" evidence="4">
    <location>
        <begin position="548"/>
        <end position="576"/>
    </location>
</feature>
<feature type="region of interest" description="Disordered" evidence="4">
    <location>
        <begin position="471"/>
        <end position="514"/>
    </location>
</feature>
<gene>
    <name evidence="6" type="ORF">EV356DRAFT_365515</name>
</gene>
<keyword evidence="6" id="KW-0418">Kinase</keyword>
<evidence type="ECO:0000256" key="4">
    <source>
        <dbReference type="SAM" id="MobiDB-lite"/>
    </source>
</evidence>
<dbReference type="InterPro" id="IPR011009">
    <property type="entry name" value="Kinase-like_dom_sf"/>
</dbReference>
<dbReference type="SMART" id="SM00220">
    <property type="entry name" value="S_TKc"/>
    <property type="match status" value="1"/>
</dbReference>
<dbReference type="GO" id="GO:0005524">
    <property type="term" value="F:ATP binding"/>
    <property type="evidence" value="ECO:0007669"/>
    <property type="project" value="InterPro"/>
</dbReference>
<dbReference type="Proteomes" id="UP000800092">
    <property type="component" value="Unassembled WGS sequence"/>
</dbReference>
<dbReference type="OrthoDB" id="4062651at2759"/>
<dbReference type="GO" id="GO:0006914">
    <property type="term" value="P:autophagy"/>
    <property type="evidence" value="ECO:0007669"/>
    <property type="project" value="UniProtKB-KW"/>
</dbReference>
<evidence type="ECO:0000256" key="1">
    <source>
        <dbReference type="ARBA" id="ARBA00004623"/>
    </source>
</evidence>
<feature type="compositionally biased region" description="Basic residues" evidence="4">
    <location>
        <begin position="612"/>
        <end position="627"/>
    </location>
</feature>